<keyword evidence="8 11" id="KW-0255">Endonuclease</keyword>
<dbReference type="OrthoDB" id="7845843at2"/>
<evidence type="ECO:0000256" key="11">
    <source>
        <dbReference type="HAMAP-Rule" id="MF_00042"/>
    </source>
</evidence>
<dbReference type="EMBL" id="SOEC01000008">
    <property type="protein sequence ID" value="TDX29175.1"/>
    <property type="molecule type" value="Genomic_DNA"/>
</dbReference>
<comment type="catalytic activity">
    <reaction evidence="1 11">
        <text>Endonucleolytic cleavage to 5'-phosphomonoester.</text>
        <dbReference type="EC" id="3.1.26.4"/>
    </reaction>
</comment>
<feature type="binding site" evidence="11">
    <location>
        <position position="138"/>
    </location>
    <ligand>
        <name>Mg(2+)</name>
        <dbReference type="ChEBI" id="CHEBI:18420"/>
        <label>2</label>
    </ligand>
</feature>
<feature type="binding site" evidence="11">
    <location>
        <position position="74"/>
    </location>
    <ligand>
        <name>Mg(2+)</name>
        <dbReference type="ChEBI" id="CHEBI:18420"/>
        <label>1</label>
    </ligand>
</feature>
<reference evidence="13 14" key="1">
    <citation type="submission" date="2019-03" db="EMBL/GenBank/DDBJ databases">
        <title>Freshwater and sediment microbial communities from various areas in North America, analyzing microbe dynamics in response to fracking.</title>
        <authorList>
            <person name="Lamendella R."/>
        </authorList>
    </citation>
    <scope>NUCLEOTIDE SEQUENCE [LARGE SCALE GENOMIC DNA]</scope>
    <source>
        <strain evidence="13 14">6_TX</strain>
    </source>
</reference>
<organism evidence="13 14">
    <name type="scientific">Modicisalibacter xianhensis</name>
    <dbReference type="NCBI Taxonomy" id="442341"/>
    <lineage>
        <taxon>Bacteria</taxon>
        <taxon>Pseudomonadati</taxon>
        <taxon>Pseudomonadota</taxon>
        <taxon>Gammaproteobacteria</taxon>
        <taxon>Oceanospirillales</taxon>
        <taxon>Halomonadaceae</taxon>
        <taxon>Modicisalibacter</taxon>
    </lineage>
</organism>
<evidence type="ECO:0000256" key="5">
    <source>
        <dbReference type="ARBA" id="ARBA00012180"/>
    </source>
</evidence>
<dbReference type="InterPro" id="IPR022892">
    <property type="entry name" value="RNaseHI"/>
</dbReference>
<name>A0A4R8FRI9_9GAMM</name>
<feature type="domain" description="RNase H type-1" evidence="12">
    <location>
        <begin position="5"/>
        <end position="146"/>
    </location>
</feature>
<evidence type="ECO:0000256" key="1">
    <source>
        <dbReference type="ARBA" id="ARBA00000077"/>
    </source>
</evidence>
<comment type="function">
    <text evidence="2 11">Endonuclease that specifically degrades the RNA of RNA-DNA hybrids.</text>
</comment>
<dbReference type="Pfam" id="PF00075">
    <property type="entry name" value="RNase_H"/>
    <property type="match status" value="1"/>
</dbReference>
<accession>A0A4R8FRI9</accession>
<dbReference type="GO" id="GO:0000287">
    <property type="term" value="F:magnesium ion binding"/>
    <property type="evidence" value="ECO:0007669"/>
    <property type="project" value="UniProtKB-UniRule"/>
</dbReference>
<dbReference type="CDD" id="cd09278">
    <property type="entry name" value="RNase_HI_prokaryote_like"/>
    <property type="match status" value="1"/>
</dbReference>
<evidence type="ECO:0000256" key="3">
    <source>
        <dbReference type="ARBA" id="ARBA00005300"/>
    </source>
</evidence>
<dbReference type="InterPro" id="IPR002156">
    <property type="entry name" value="RNaseH_domain"/>
</dbReference>
<evidence type="ECO:0000259" key="12">
    <source>
        <dbReference type="PROSITE" id="PS50879"/>
    </source>
</evidence>
<dbReference type="NCBIfam" id="NF001236">
    <property type="entry name" value="PRK00203.1"/>
    <property type="match status" value="1"/>
</dbReference>
<evidence type="ECO:0000256" key="8">
    <source>
        <dbReference type="ARBA" id="ARBA00022759"/>
    </source>
</evidence>
<keyword evidence="9 11" id="KW-0378">Hydrolase</keyword>
<dbReference type="Proteomes" id="UP000294489">
    <property type="component" value="Unassembled WGS sequence"/>
</dbReference>
<evidence type="ECO:0000256" key="2">
    <source>
        <dbReference type="ARBA" id="ARBA00004065"/>
    </source>
</evidence>
<feature type="binding site" evidence="11">
    <location>
        <position position="14"/>
    </location>
    <ligand>
        <name>Mg(2+)</name>
        <dbReference type="ChEBI" id="CHEBI:18420"/>
        <label>1</label>
    </ligand>
</feature>
<dbReference type="RefSeq" id="WP_134018009.1">
    <property type="nucleotide sequence ID" value="NZ_SOEC01000008.1"/>
</dbReference>
<evidence type="ECO:0000313" key="14">
    <source>
        <dbReference type="Proteomes" id="UP000294489"/>
    </source>
</evidence>
<dbReference type="InterPro" id="IPR036397">
    <property type="entry name" value="RNaseH_sf"/>
</dbReference>
<keyword evidence="7 11" id="KW-0479">Metal-binding</keyword>
<comment type="cofactor">
    <cofactor evidence="11">
        <name>Mg(2+)</name>
        <dbReference type="ChEBI" id="CHEBI:18420"/>
    </cofactor>
    <text evidence="11">Binds 1 Mg(2+) ion per subunit. May bind a second metal ion at a regulatory site, or after substrate binding.</text>
</comment>
<comment type="similarity">
    <text evidence="3 11">Belongs to the RNase H family.</text>
</comment>
<evidence type="ECO:0000256" key="7">
    <source>
        <dbReference type="ARBA" id="ARBA00022723"/>
    </source>
</evidence>
<dbReference type="PANTHER" id="PTHR10642:SF26">
    <property type="entry name" value="RIBONUCLEASE H1"/>
    <property type="match status" value="1"/>
</dbReference>
<sequence length="153" mass="17105">MNDKTLPDVTIYTDGACRGNPGPGGWGALLKSGRHEKTLNGFESATTNNRMELMAAIMALRELKRSCRVELYTDSQYVRKGITEWIHGWQKRGWKTAAKQPVKNAELWRELLAEAGKHDLEWHWVKGHSGHPGNERADALANEAIDAAQVAQD</sequence>
<dbReference type="AlphaFoldDB" id="A0A4R8FRI9"/>
<dbReference type="GO" id="GO:0004523">
    <property type="term" value="F:RNA-DNA hybrid ribonuclease activity"/>
    <property type="evidence" value="ECO:0007669"/>
    <property type="project" value="UniProtKB-UniRule"/>
</dbReference>
<protein>
    <recommendedName>
        <fullName evidence="5 11">Ribonuclease H</fullName>
        <shortName evidence="11">RNase H</shortName>
        <ecNumber evidence="5 11">3.1.26.4</ecNumber>
    </recommendedName>
</protein>
<dbReference type="GO" id="GO:0043137">
    <property type="term" value="P:DNA replication, removal of RNA primer"/>
    <property type="evidence" value="ECO:0007669"/>
    <property type="project" value="TreeGrafter"/>
</dbReference>
<dbReference type="Gene3D" id="3.30.420.10">
    <property type="entry name" value="Ribonuclease H-like superfamily/Ribonuclease H"/>
    <property type="match status" value="1"/>
</dbReference>
<dbReference type="PROSITE" id="PS50879">
    <property type="entry name" value="RNASE_H_1"/>
    <property type="match status" value="1"/>
</dbReference>
<comment type="subunit">
    <text evidence="4 11">Monomer.</text>
</comment>
<feature type="binding site" evidence="11">
    <location>
        <position position="52"/>
    </location>
    <ligand>
        <name>Mg(2+)</name>
        <dbReference type="ChEBI" id="CHEBI:18420"/>
        <label>1</label>
    </ligand>
</feature>
<evidence type="ECO:0000256" key="9">
    <source>
        <dbReference type="ARBA" id="ARBA00022801"/>
    </source>
</evidence>
<evidence type="ECO:0000256" key="4">
    <source>
        <dbReference type="ARBA" id="ARBA00011245"/>
    </source>
</evidence>
<dbReference type="GO" id="GO:0003676">
    <property type="term" value="F:nucleic acid binding"/>
    <property type="evidence" value="ECO:0007669"/>
    <property type="project" value="InterPro"/>
</dbReference>
<evidence type="ECO:0000256" key="10">
    <source>
        <dbReference type="ARBA" id="ARBA00022842"/>
    </source>
</evidence>
<gene>
    <name evidence="11" type="primary">rnhA</name>
    <name evidence="13" type="ORF">DFO67_108219</name>
</gene>
<dbReference type="HAMAP" id="MF_00042">
    <property type="entry name" value="RNase_H"/>
    <property type="match status" value="1"/>
</dbReference>
<dbReference type="GO" id="GO:0005737">
    <property type="term" value="C:cytoplasm"/>
    <property type="evidence" value="ECO:0007669"/>
    <property type="project" value="UniProtKB-SubCell"/>
</dbReference>
<keyword evidence="11" id="KW-0963">Cytoplasm</keyword>
<evidence type="ECO:0000313" key="13">
    <source>
        <dbReference type="EMBL" id="TDX29175.1"/>
    </source>
</evidence>
<feature type="binding site" evidence="11">
    <location>
        <position position="14"/>
    </location>
    <ligand>
        <name>Mg(2+)</name>
        <dbReference type="ChEBI" id="CHEBI:18420"/>
        <label>2</label>
    </ligand>
</feature>
<dbReference type="InterPro" id="IPR050092">
    <property type="entry name" value="RNase_H"/>
</dbReference>
<keyword evidence="10 11" id="KW-0460">Magnesium</keyword>
<dbReference type="EC" id="3.1.26.4" evidence="5 11"/>
<dbReference type="SUPFAM" id="SSF53098">
    <property type="entry name" value="Ribonuclease H-like"/>
    <property type="match status" value="1"/>
</dbReference>
<dbReference type="FunFam" id="3.30.420.10:FF:000089">
    <property type="entry name" value="Ribonuclease H"/>
    <property type="match status" value="1"/>
</dbReference>
<evidence type="ECO:0000256" key="6">
    <source>
        <dbReference type="ARBA" id="ARBA00022722"/>
    </source>
</evidence>
<comment type="caution">
    <text evidence="13">The sequence shown here is derived from an EMBL/GenBank/DDBJ whole genome shotgun (WGS) entry which is preliminary data.</text>
</comment>
<proteinExistence type="inferred from homology"/>
<comment type="subcellular location">
    <subcellularLocation>
        <location evidence="11">Cytoplasm</location>
    </subcellularLocation>
</comment>
<keyword evidence="6 11" id="KW-0540">Nuclease</keyword>
<dbReference type="InterPro" id="IPR012337">
    <property type="entry name" value="RNaseH-like_sf"/>
</dbReference>
<dbReference type="PANTHER" id="PTHR10642">
    <property type="entry name" value="RIBONUCLEASE H1"/>
    <property type="match status" value="1"/>
</dbReference>